<comment type="caution">
    <text evidence="1">The sequence shown here is derived from an EMBL/GenBank/DDBJ whole genome shotgun (WGS) entry which is preliminary data.</text>
</comment>
<evidence type="ECO:0000313" key="1">
    <source>
        <dbReference type="EMBL" id="KKM60126.1"/>
    </source>
</evidence>
<protein>
    <submittedName>
        <fullName evidence="1">Uncharacterized protein</fullName>
    </submittedName>
</protein>
<proteinExistence type="predicted"/>
<gene>
    <name evidence="1" type="ORF">LCGC14_1545020</name>
</gene>
<sequence>MKKIVISEGGSLSINRRGQLKQQTCRFNNGHAEPRCGDTCPLFGEPVEHEAETVVINLCYRQLVCDTADFEDERPVIEEEP</sequence>
<dbReference type="AlphaFoldDB" id="A0A0F9JCT2"/>
<name>A0A0F9JCT2_9ZZZZ</name>
<dbReference type="EMBL" id="LAZR01011736">
    <property type="protein sequence ID" value="KKM60126.1"/>
    <property type="molecule type" value="Genomic_DNA"/>
</dbReference>
<accession>A0A0F9JCT2</accession>
<organism evidence="1">
    <name type="scientific">marine sediment metagenome</name>
    <dbReference type="NCBI Taxonomy" id="412755"/>
    <lineage>
        <taxon>unclassified sequences</taxon>
        <taxon>metagenomes</taxon>
        <taxon>ecological metagenomes</taxon>
    </lineage>
</organism>
<reference evidence="1" key="1">
    <citation type="journal article" date="2015" name="Nature">
        <title>Complex archaea that bridge the gap between prokaryotes and eukaryotes.</title>
        <authorList>
            <person name="Spang A."/>
            <person name="Saw J.H."/>
            <person name="Jorgensen S.L."/>
            <person name="Zaremba-Niedzwiedzka K."/>
            <person name="Martijn J."/>
            <person name="Lind A.E."/>
            <person name="van Eijk R."/>
            <person name="Schleper C."/>
            <person name="Guy L."/>
            <person name="Ettema T.J."/>
        </authorList>
    </citation>
    <scope>NUCLEOTIDE SEQUENCE</scope>
</reference>